<gene>
    <name evidence="1" type="ORF">EVAR_54480_1</name>
</gene>
<proteinExistence type="predicted"/>
<reference evidence="1 2" key="1">
    <citation type="journal article" date="2019" name="Commun. Biol.">
        <title>The bagworm genome reveals a unique fibroin gene that provides high tensile strength.</title>
        <authorList>
            <person name="Kono N."/>
            <person name="Nakamura H."/>
            <person name="Ohtoshi R."/>
            <person name="Tomita M."/>
            <person name="Numata K."/>
            <person name="Arakawa K."/>
        </authorList>
    </citation>
    <scope>NUCLEOTIDE SEQUENCE [LARGE SCALE GENOMIC DNA]</scope>
</reference>
<dbReference type="AlphaFoldDB" id="A0A4C1YV61"/>
<evidence type="ECO:0000313" key="1">
    <source>
        <dbReference type="EMBL" id="GBP79120.1"/>
    </source>
</evidence>
<name>A0A4C1YV61_EUMVA</name>
<dbReference type="Proteomes" id="UP000299102">
    <property type="component" value="Unassembled WGS sequence"/>
</dbReference>
<dbReference type="EMBL" id="BGZK01001401">
    <property type="protein sequence ID" value="GBP79120.1"/>
    <property type="molecule type" value="Genomic_DNA"/>
</dbReference>
<organism evidence="1 2">
    <name type="scientific">Eumeta variegata</name>
    <name type="common">Bagworm moth</name>
    <name type="synonym">Eumeta japonica</name>
    <dbReference type="NCBI Taxonomy" id="151549"/>
    <lineage>
        <taxon>Eukaryota</taxon>
        <taxon>Metazoa</taxon>
        <taxon>Ecdysozoa</taxon>
        <taxon>Arthropoda</taxon>
        <taxon>Hexapoda</taxon>
        <taxon>Insecta</taxon>
        <taxon>Pterygota</taxon>
        <taxon>Neoptera</taxon>
        <taxon>Endopterygota</taxon>
        <taxon>Lepidoptera</taxon>
        <taxon>Glossata</taxon>
        <taxon>Ditrysia</taxon>
        <taxon>Tineoidea</taxon>
        <taxon>Psychidae</taxon>
        <taxon>Oiketicinae</taxon>
        <taxon>Eumeta</taxon>
    </lineage>
</organism>
<protein>
    <submittedName>
        <fullName evidence="1">Uncharacterized protein</fullName>
    </submittedName>
</protein>
<sequence>MTNLDEAEGNGSTLTLRHHTLTEYGLEVAASVAVFRQAMEIAGYEPRETGAAPPPPAPAGSLRLYKRSNQIFQPFIPYL</sequence>
<keyword evidence="2" id="KW-1185">Reference proteome</keyword>
<accession>A0A4C1YV61</accession>
<evidence type="ECO:0000313" key="2">
    <source>
        <dbReference type="Proteomes" id="UP000299102"/>
    </source>
</evidence>
<comment type="caution">
    <text evidence="1">The sequence shown here is derived from an EMBL/GenBank/DDBJ whole genome shotgun (WGS) entry which is preliminary data.</text>
</comment>